<evidence type="ECO:0000313" key="2">
    <source>
        <dbReference type="Proteomes" id="UP000299102"/>
    </source>
</evidence>
<dbReference type="AlphaFoldDB" id="A0A4C1WAC3"/>
<gene>
    <name evidence="1" type="ORF">EVAR_96375_1</name>
</gene>
<name>A0A4C1WAC3_EUMVA</name>
<reference evidence="1 2" key="1">
    <citation type="journal article" date="2019" name="Commun. Biol.">
        <title>The bagworm genome reveals a unique fibroin gene that provides high tensile strength.</title>
        <authorList>
            <person name="Kono N."/>
            <person name="Nakamura H."/>
            <person name="Ohtoshi R."/>
            <person name="Tomita M."/>
            <person name="Numata K."/>
            <person name="Arakawa K."/>
        </authorList>
    </citation>
    <scope>NUCLEOTIDE SEQUENCE [LARGE SCALE GENOMIC DNA]</scope>
</reference>
<proteinExistence type="predicted"/>
<sequence>MEKKNEECLVSPKRRRAQRILLLWVNSFDLKEFTNYSIQCGLNRWEPLGIRTHIDIIRAAAQTTNCKRFTERDCSPLRVKLMQRTLTEPARAPTAQVPAPRALMPSFMLLIRSGTASNRTSGIWRSEGAVN</sequence>
<keyword evidence="2" id="KW-1185">Reference proteome</keyword>
<organism evidence="1 2">
    <name type="scientific">Eumeta variegata</name>
    <name type="common">Bagworm moth</name>
    <name type="synonym">Eumeta japonica</name>
    <dbReference type="NCBI Taxonomy" id="151549"/>
    <lineage>
        <taxon>Eukaryota</taxon>
        <taxon>Metazoa</taxon>
        <taxon>Ecdysozoa</taxon>
        <taxon>Arthropoda</taxon>
        <taxon>Hexapoda</taxon>
        <taxon>Insecta</taxon>
        <taxon>Pterygota</taxon>
        <taxon>Neoptera</taxon>
        <taxon>Endopterygota</taxon>
        <taxon>Lepidoptera</taxon>
        <taxon>Glossata</taxon>
        <taxon>Ditrysia</taxon>
        <taxon>Tineoidea</taxon>
        <taxon>Psychidae</taxon>
        <taxon>Oiketicinae</taxon>
        <taxon>Eumeta</taxon>
    </lineage>
</organism>
<comment type="caution">
    <text evidence="1">The sequence shown here is derived from an EMBL/GenBank/DDBJ whole genome shotgun (WGS) entry which is preliminary data.</text>
</comment>
<dbReference type="EMBL" id="BGZK01000522">
    <property type="protein sequence ID" value="GBP48338.1"/>
    <property type="molecule type" value="Genomic_DNA"/>
</dbReference>
<evidence type="ECO:0000313" key="1">
    <source>
        <dbReference type="EMBL" id="GBP48338.1"/>
    </source>
</evidence>
<dbReference type="Proteomes" id="UP000299102">
    <property type="component" value="Unassembled WGS sequence"/>
</dbReference>
<protein>
    <submittedName>
        <fullName evidence="1">Uncharacterized protein</fullName>
    </submittedName>
</protein>
<accession>A0A4C1WAC3</accession>